<evidence type="ECO:0000313" key="1">
    <source>
        <dbReference type="EMBL" id="RCH96448.1"/>
    </source>
</evidence>
<dbReference type="Proteomes" id="UP000253551">
    <property type="component" value="Unassembled WGS sequence"/>
</dbReference>
<dbReference type="AlphaFoldDB" id="A0A367K2P7"/>
<dbReference type="OrthoDB" id="2219730at2759"/>
<dbReference type="EMBL" id="PJQM01002307">
    <property type="protein sequence ID" value="RCH96448.1"/>
    <property type="molecule type" value="Genomic_DNA"/>
</dbReference>
<comment type="caution">
    <text evidence="1">The sequence shown here is derived from an EMBL/GenBank/DDBJ whole genome shotgun (WGS) entry which is preliminary data.</text>
</comment>
<name>A0A367K2P7_RHIST</name>
<proteinExistence type="predicted"/>
<accession>A0A367K2P7</accession>
<gene>
    <name evidence="1" type="ORF">CU098_006821</name>
</gene>
<sequence>MWKHRDLYRKKGQDSLVLQDQLCSEPQPSESSIYGGCEFDVFGHKDLKEHQFAPLYSAEKFTPKPEDRVPYKRGEVLVRAREAFELGDTLDSPTNLKKRKLTDPPLPTHVFIEPTAAVNTPIAHMFLKEDTKETTQLDLEYA</sequence>
<evidence type="ECO:0000313" key="2">
    <source>
        <dbReference type="Proteomes" id="UP000253551"/>
    </source>
</evidence>
<reference evidence="1 2" key="1">
    <citation type="journal article" date="2018" name="G3 (Bethesda)">
        <title>Phylogenetic and Phylogenomic Definition of Rhizopus Species.</title>
        <authorList>
            <person name="Gryganskyi A.P."/>
            <person name="Golan J."/>
            <person name="Dolatabadi S."/>
            <person name="Mondo S."/>
            <person name="Robb S."/>
            <person name="Idnurm A."/>
            <person name="Muszewska A."/>
            <person name="Steczkiewicz K."/>
            <person name="Masonjones S."/>
            <person name="Liao H.L."/>
            <person name="Gajdeczka M.T."/>
            <person name="Anike F."/>
            <person name="Vuek A."/>
            <person name="Anishchenko I.M."/>
            <person name="Voigt K."/>
            <person name="de Hoog G.S."/>
            <person name="Smith M.E."/>
            <person name="Heitman J."/>
            <person name="Vilgalys R."/>
            <person name="Stajich J.E."/>
        </authorList>
    </citation>
    <scope>NUCLEOTIDE SEQUENCE [LARGE SCALE GENOMIC DNA]</scope>
    <source>
        <strain evidence="1 2">LSU 92-RS-03</strain>
    </source>
</reference>
<protein>
    <submittedName>
        <fullName evidence="1">Uncharacterized protein</fullName>
    </submittedName>
</protein>
<keyword evidence="2" id="KW-1185">Reference proteome</keyword>
<organism evidence="1 2">
    <name type="scientific">Rhizopus stolonifer</name>
    <name type="common">Rhizopus nigricans</name>
    <dbReference type="NCBI Taxonomy" id="4846"/>
    <lineage>
        <taxon>Eukaryota</taxon>
        <taxon>Fungi</taxon>
        <taxon>Fungi incertae sedis</taxon>
        <taxon>Mucoromycota</taxon>
        <taxon>Mucoromycotina</taxon>
        <taxon>Mucoromycetes</taxon>
        <taxon>Mucorales</taxon>
        <taxon>Mucorineae</taxon>
        <taxon>Rhizopodaceae</taxon>
        <taxon>Rhizopus</taxon>
    </lineage>
</organism>